<accession>A0A1I0RMB8</accession>
<dbReference type="STRING" id="99656.SAMN05421659_11920"/>
<dbReference type="GO" id="GO:0031419">
    <property type="term" value="F:cobalamin binding"/>
    <property type="evidence" value="ECO:0007669"/>
    <property type="project" value="InterPro"/>
</dbReference>
<dbReference type="GO" id="GO:0046872">
    <property type="term" value="F:metal ion binding"/>
    <property type="evidence" value="ECO:0007669"/>
    <property type="project" value="InterPro"/>
</dbReference>
<dbReference type="SUPFAM" id="SSF52242">
    <property type="entry name" value="Cobalamin (vitamin B12)-binding domain"/>
    <property type="match status" value="1"/>
</dbReference>
<protein>
    <submittedName>
        <fullName evidence="2">Methanogenic corrinoid protein MtbC1</fullName>
    </submittedName>
</protein>
<dbReference type="InterPro" id="IPR036724">
    <property type="entry name" value="Cobalamin-bd_sf"/>
</dbReference>
<dbReference type="EMBL" id="FOJI01000019">
    <property type="protein sequence ID" value="SEW42407.1"/>
    <property type="molecule type" value="Genomic_DNA"/>
</dbReference>
<dbReference type="PROSITE" id="PS51332">
    <property type="entry name" value="B12_BINDING"/>
    <property type="match status" value="1"/>
</dbReference>
<name>A0A1I0RMB8_9FIRM</name>
<dbReference type="RefSeq" id="WP_170841481.1">
    <property type="nucleotide sequence ID" value="NZ_FOJI01000019.1"/>
</dbReference>
<evidence type="ECO:0000313" key="3">
    <source>
        <dbReference type="Proteomes" id="UP000199701"/>
    </source>
</evidence>
<sequence>MKKMYEDFLSFLEEENKEEALSYALKLLENKEVDVIELYENILTPALEKMECRLADKNICIWKEHVRTAIVRSIVECCYPYVMEKKKELNYSAGGTAVVLCPPEEYHDLGARMVADFFTISGYKSIFVGSNTPYNDFKNAIDTIHPNLIAISVSNYYNLVCTKKIIEDLRKANHNSLKIIVGGYAFDSSTENYKLVGADYYADSYLDIQKIARNEVEK</sequence>
<dbReference type="Gene3D" id="3.40.50.280">
    <property type="entry name" value="Cobalamin-binding domain"/>
    <property type="match status" value="1"/>
</dbReference>
<dbReference type="Proteomes" id="UP000199701">
    <property type="component" value="Unassembled WGS sequence"/>
</dbReference>
<evidence type="ECO:0000259" key="1">
    <source>
        <dbReference type="PROSITE" id="PS51332"/>
    </source>
</evidence>
<gene>
    <name evidence="2" type="ORF">SAMN05421659_11920</name>
</gene>
<organism evidence="2 3">
    <name type="scientific">[Clostridium] fimetarium</name>
    <dbReference type="NCBI Taxonomy" id="99656"/>
    <lineage>
        <taxon>Bacteria</taxon>
        <taxon>Bacillati</taxon>
        <taxon>Bacillota</taxon>
        <taxon>Clostridia</taxon>
        <taxon>Lachnospirales</taxon>
        <taxon>Lachnospiraceae</taxon>
    </lineage>
</organism>
<feature type="domain" description="B12-binding" evidence="1">
    <location>
        <begin position="94"/>
        <end position="218"/>
    </location>
</feature>
<proteinExistence type="predicted"/>
<dbReference type="Pfam" id="PF02310">
    <property type="entry name" value="B12-binding"/>
    <property type="match status" value="1"/>
</dbReference>
<dbReference type="InterPro" id="IPR006158">
    <property type="entry name" value="Cobalamin-bd"/>
</dbReference>
<evidence type="ECO:0000313" key="2">
    <source>
        <dbReference type="EMBL" id="SEW42407.1"/>
    </source>
</evidence>
<keyword evidence="3" id="KW-1185">Reference proteome</keyword>
<dbReference type="InterPro" id="IPR036594">
    <property type="entry name" value="Meth_synthase_dom"/>
</dbReference>
<dbReference type="AlphaFoldDB" id="A0A1I0RMB8"/>
<dbReference type="Gene3D" id="1.10.1240.10">
    <property type="entry name" value="Methionine synthase domain"/>
    <property type="match status" value="1"/>
</dbReference>
<reference evidence="2 3" key="1">
    <citation type="submission" date="2016-10" db="EMBL/GenBank/DDBJ databases">
        <authorList>
            <person name="de Groot N.N."/>
        </authorList>
    </citation>
    <scope>NUCLEOTIDE SEQUENCE [LARGE SCALE GENOMIC DNA]</scope>
    <source>
        <strain evidence="2 3">DSM 9179</strain>
    </source>
</reference>